<keyword evidence="2" id="KW-1185">Reference proteome</keyword>
<protein>
    <submittedName>
        <fullName evidence="1">Uncharacterized protein</fullName>
    </submittedName>
</protein>
<name>A0A1C5IB72_9ACTN</name>
<dbReference type="RefSeq" id="WP_157746336.1">
    <property type="nucleotide sequence ID" value="NZ_LT607754.1"/>
</dbReference>
<proteinExistence type="predicted"/>
<reference evidence="2" key="1">
    <citation type="submission" date="2016-06" db="EMBL/GenBank/DDBJ databases">
        <authorList>
            <person name="Varghese N."/>
            <person name="Submissions Spin"/>
        </authorList>
    </citation>
    <scope>NUCLEOTIDE SEQUENCE [LARGE SCALE GENOMIC DNA]</scope>
    <source>
        <strain evidence="2">DSM 43819</strain>
    </source>
</reference>
<evidence type="ECO:0000313" key="2">
    <source>
        <dbReference type="Proteomes" id="UP000198221"/>
    </source>
</evidence>
<evidence type="ECO:0000313" key="1">
    <source>
        <dbReference type="EMBL" id="SCG55363.1"/>
    </source>
</evidence>
<dbReference type="OrthoDB" id="3830277at2"/>
<sequence>MPDISPRLRRRIKTDFPQHADVVVNRLHSLDQLVADSRQDPERMFAAVVRLAQGRPDKLDRATRLAQDDWRDLLVGADFGTEDWPARLSAWLDAPAPAGGSARRGSRTPRL</sequence>
<accession>A0A1C5IB72</accession>
<dbReference type="EMBL" id="LT607754">
    <property type="protein sequence ID" value="SCG55363.1"/>
    <property type="molecule type" value="Genomic_DNA"/>
</dbReference>
<gene>
    <name evidence="1" type="ORF">GA0070613_2535</name>
</gene>
<organism evidence="1 2">
    <name type="scientific">Micromonospora inositola</name>
    <dbReference type="NCBI Taxonomy" id="47865"/>
    <lineage>
        <taxon>Bacteria</taxon>
        <taxon>Bacillati</taxon>
        <taxon>Actinomycetota</taxon>
        <taxon>Actinomycetes</taxon>
        <taxon>Micromonosporales</taxon>
        <taxon>Micromonosporaceae</taxon>
        <taxon>Micromonospora</taxon>
    </lineage>
</organism>
<dbReference type="AlphaFoldDB" id="A0A1C5IB72"/>
<dbReference type="Proteomes" id="UP000198221">
    <property type="component" value="Chromosome I"/>
</dbReference>